<accession>A0ABU1PTJ1</accession>
<evidence type="ECO:0000256" key="1">
    <source>
        <dbReference type="ARBA" id="ARBA00000085"/>
    </source>
</evidence>
<dbReference type="Pfam" id="PF02518">
    <property type="entry name" value="HATPase_c"/>
    <property type="match status" value="1"/>
</dbReference>
<comment type="caution">
    <text evidence="13">The sequence shown here is derived from an EMBL/GenBank/DDBJ whole genome shotgun (WGS) entry which is preliminary data.</text>
</comment>
<feature type="transmembrane region" description="Helical" evidence="10">
    <location>
        <begin position="90"/>
        <end position="107"/>
    </location>
</feature>
<evidence type="ECO:0000313" key="13">
    <source>
        <dbReference type="EMBL" id="MDR6593970.1"/>
    </source>
</evidence>
<keyword evidence="4" id="KW-0808">Transferase</keyword>
<dbReference type="InterPro" id="IPR003594">
    <property type="entry name" value="HATPase_dom"/>
</dbReference>
<protein>
    <recommendedName>
        <fullName evidence="2">histidine kinase</fullName>
        <ecNumber evidence="2">2.7.13.3</ecNumber>
    </recommendedName>
</protein>
<dbReference type="Gene3D" id="3.30.565.10">
    <property type="entry name" value="Histidine kinase-like ATPase, C-terminal domain"/>
    <property type="match status" value="1"/>
</dbReference>
<reference evidence="13 14" key="1">
    <citation type="submission" date="2023-07" db="EMBL/GenBank/DDBJ databases">
        <title>Sequencing the genomes of 1000 actinobacteria strains.</title>
        <authorList>
            <person name="Klenk H.-P."/>
        </authorList>
    </citation>
    <scope>NUCLEOTIDE SEQUENCE [LARGE SCALE GENOMIC DNA]</scope>
    <source>
        <strain evidence="13 14">DSM 43749</strain>
    </source>
</reference>
<dbReference type="PANTHER" id="PTHR24421">
    <property type="entry name" value="NITRATE/NITRITE SENSOR PROTEIN NARX-RELATED"/>
    <property type="match status" value="1"/>
</dbReference>
<dbReference type="InterPro" id="IPR011712">
    <property type="entry name" value="Sig_transdc_His_kin_sub3_dim/P"/>
</dbReference>
<feature type="domain" description="Histidine kinase/HSP90-like ATPase" evidence="11">
    <location>
        <begin position="295"/>
        <end position="387"/>
    </location>
</feature>
<proteinExistence type="predicted"/>
<gene>
    <name evidence="13" type="ORF">J2S66_002354</name>
</gene>
<dbReference type="EMBL" id="JAVDSG010000001">
    <property type="protein sequence ID" value="MDR6593970.1"/>
    <property type="molecule type" value="Genomic_DNA"/>
</dbReference>
<feature type="coiled-coil region" evidence="9">
    <location>
        <begin position="154"/>
        <end position="188"/>
    </location>
</feature>
<evidence type="ECO:0000256" key="3">
    <source>
        <dbReference type="ARBA" id="ARBA00022553"/>
    </source>
</evidence>
<keyword evidence="9" id="KW-0175">Coiled coil</keyword>
<evidence type="ECO:0000256" key="9">
    <source>
        <dbReference type="SAM" id="Coils"/>
    </source>
</evidence>
<dbReference type="EC" id="2.7.13.3" evidence="2"/>
<keyword evidence="10" id="KW-1133">Transmembrane helix</keyword>
<dbReference type="Proteomes" id="UP001268819">
    <property type="component" value="Unassembled WGS sequence"/>
</dbReference>
<sequence length="396" mass="41739">MRRERVPALWPTRRDGLWLVAAAVLFGALDLLVHGPGPHAGLAVRLSVDVSLLFLARFPVRVASWALVVAVLLLLSGQFAPGLLVPVPPATHLALPVATPAIVTNLVRLVDGRRAAVLVGLLAAVGTRFWDPAWDTTPLGLVNTLLPALAVLYLRARGQLVDSLRERAERAEREQVLLAERARAEERRRLAEEMHDVVTHRLSLVVLHAGALGVGSAEPAVRAAAEDIRQACALALTELRDLVGVLRTGGQVTAGAPAEPTAPDPRTLVDEARAVGERVSYAVGGVPERVSPTVRRTAYRVVQESLTNARKHAPGGEVAVVVDYRADGVTVRVTNGPARRAADDALASSGSGAGLLGLGQRVELVGGALRAGPMPDGGFRVDATLPAYVPTREDAG</sequence>
<keyword evidence="5" id="KW-0547">Nucleotide-binding</keyword>
<dbReference type="InterPro" id="IPR036890">
    <property type="entry name" value="HATPase_C_sf"/>
</dbReference>
<keyword evidence="6 13" id="KW-0418">Kinase</keyword>
<dbReference type="SUPFAM" id="SSF55874">
    <property type="entry name" value="ATPase domain of HSP90 chaperone/DNA topoisomerase II/histidine kinase"/>
    <property type="match status" value="1"/>
</dbReference>
<keyword evidence="3" id="KW-0597">Phosphoprotein</keyword>
<dbReference type="Gene3D" id="1.20.5.1930">
    <property type="match status" value="1"/>
</dbReference>
<evidence type="ECO:0000256" key="2">
    <source>
        <dbReference type="ARBA" id="ARBA00012438"/>
    </source>
</evidence>
<evidence type="ECO:0000256" key="8">
    <source>
        <dbReference type="ARBA" id="ARBA00023012"/>
    </source>
</evidence>
<evidence type="ECO:0000256" key="5">
    <source>
        <dbReference type="ARBA" id="ARBA00022741"/>
    </source>
</evidence>
<dbReference type="CDD" id="cd16917">
    <property type="entry name" value="HATPase_UhpB-NarQ-NarX-like"/>
    <property type="match status" value="1"/>
</dbReference>
<dbReference type="RefSeq" id="WP_310306955.1">
    <property type="nucleotide sequence ID" value="NZ_BAAAXB010000001.1"/>
</dbReference>
<comment type="catalytic activity">
    <reaction evidence="1">
        <text>ATP + protein L-histidine = ADP + protein N-phospho-L-histidine.</text>
        <dbReference type="EC" id="2.7.13.3"/>
    </reaction>
</comment>
<dbReference type="InterPro" id="IPR050482">
    <property type="entry name" value="Sensor_HK_TwoCompSys"/>
</dbReference>
<evidence type="ECO:0000256" key="10">
    <source>
        <dbReference type="SAM" id="Phobius"/>
    </source>
</evidence>
<dbReference type="PANTHER" id="PTHR24421:SF10">
    <property type="entry name" value="NITRATE_NITRITE SENSOR PROTEIN NARQ"/>
    <property type="match status" value="1"/>
</dbReference>
<keyword evidence="10" id="KW-0812">Transmembrane</keyword>
<dbReference type="GO" id="GO:0016301">
    <property type="term" value="F:kinase activity"/>
    <property type="evidence" value="ECO:0007669"/>
    <property type="project" value="UniProtKB-KW"/>
</dbReference>
<keyword evidence="8" id="KW-0902">Two-component regulatory system</keyword>
<name>A0ABU1PTJ1_9PSEU</name>
<evidence type="ECO:0000259" key="11">
    <source>
        <dbReference type="Pfam" id="PF02518"/>
    </source>
</evidence>
<evidence type="ECO:0000256" key="6">
    <source>
        <dbReference type="ARBA" id="ARBA00022777"/>
    </source>
</evidence>
<evidence type="ECO:0000313" key="14">
    <source>
        <dbReference type="Proteomes" id="UP001268819"/>
    </source>
</evidence>
<dbReference type="Pfam" id="PF07730">
    <property type="entry name" value="HisKA_3"/>
    <property type="match status" value="1"/>
</dbReference>
<keyword evidence="10" id="KW-0472">Membrane</keyword>
<keyword evidence="14" id="KW-1185">Reference proteome</keyword>
<evidence type="ECO:0000256" key="4">
    <source>
        <dbReference type="ARBA" id="ARBA00022679"/>
    </source>
</evidence>
<keyword evidence="7" id="KW-0067">ATP-binding</keyword>
<evidence type="ECO:0000259" key="12">
    <source>
        <dbReference type="Pfam" id="PF07730"/>
    </source>
</evidence>
<evidence type="ECO:0000256" key="7">
    <source>
        <dbReference type="ARBA" id="ARBA00022840"/>
    </source>
</evidence>
<organism evidence="13 14">
    <name type="scientific">Saccharothrix longispora</name>
    <dbReference type="NCBI Taxonomy" id="33920"/>
    <lineage>
        <taxon>Bacteria</taxon>
        <taxon>Bacillati</taxon>
        <taxon>Actinomycetota</taxon>
        <taxon>Actinomycetes</taxon>
        <taxon>Pseudonocardiales</taxon>
        <taxon>Pseudonocardiaceae</taxon>
        <taxon>Saccharothrix</taxon>
    </lineage>
</organism>
<feature type="domain" description="Signal transduction histidine kinase subgroup 3 dimerisation and phosphoacceptor" evidence="12">
    <location>
        <begin position="186"/>
        <end position="249"/>
    </location>
</feature>
<feature type="transmembrane region" description="Helical" evidence="10">
    <location>
        <begin position="16"/>
        <end position="34"/>
    </location>
</feature>